<dbReference type="Pfam" id="PF00149">
    <property type="entry name" value="Metallophos"/>
    <property type="match status" value="1"/>
</dbReference>
<dbReference type="EMBL" id="JAGEVF010000002">
    <property type="protein sequence ID" value="MBO3115672.1"/>
    <property type="molecule type" value="Genomic_DNA"/>
</dbReference>
<evidence type="ECO:0000256" key="1">
    <source>
        <dbReference type="ARBA" id="ARBA00022729"/>
    </source>
</evidence>
<evidence type="ECO:0000259" key="4">
    <source>
        <dbReference type="Pfam" id="PF00149"/>
    </source>
</evidence>
<dbReference type="InterPro" id="IPR004843">
    <property type="entry name" value="Calcineurin-like_PHP"/>
</dbReference>
<organism evidence="5 6">
    <name type="scientific">Winogradskyella pelagia</name>
    <dbReference type="NCBI Taxonomy" id="2819984"/>
    <lineage>
        <taxon>Bacteria</taxon>
        <taxon>Pseudomonadati</taxon>
        <taxon>Bacteroidota</taxon>
        <taxon>Flavobacteriia</taxon>
        <taxon>Flavobacteriales</taxon>
        <taxon>Flavobacteriaceae</taxon>
        <taxon>Winogradskyella</taxon>
    </lineage>
</organism>
<keyword evidence="6" id="KW-1185">Reference proteome</keyword>
<feature type="chain" id="PRO_5045756603" evidence="3">
    <location>
        <begin position="22"/>
        <end position="1225"/>
    </location>
</feature>
<evidence type="ECO:0000256" key="2">
    <source>
        <dbReference type="ARBA" id="ARBA00022801"/>
    </source>
</evidence>
<name>A0ABS3SYW0_9FLAO</name>
<dbReference type="PANTHER" id="PTHR10161">
    <property type="entry name" value="TARTRATE-RESISTANT ACID PHOSPHATASE TYPE 5"/>
    <property type="match status" value="1"/>
</dbReference>
<dbReference type="PANTHER" id="PTHR10161:SF14">
    <property type="entry name" value="TARTRATE-RESISTANT ACID PHOSPHATASE TYPE 5"/>
    <property type="match status" value="1"/>
</dbReference>
<dbReference type="Proteomes" id="UP000676776">
    <property type="component" value="Unassembled WGS sequence"/>
</dbReference>
<keyword evidence="2" id="KW-0378">Hydrolase</keyword>
<comment type="caution">
    <text evidence="5">The sequence shown here is derived from an EMBL/GenBank/DDBJ whole genome shotgun (WGS) entry which is preliminary data.</text>
</comment>
<dbReference type="Gene3D" id="3.60.21.10">
    <property type="match status" value="1"/>
</dbReference>
<sequence length="1225" mass="138960">MTSYRKCSILMLFILVLNACATHKLQVNQESISKYPENKSLQHTFYLIGDAGLAGEEENNAAISAFKDELKNANINSTAIFLGDNIYPKGLPKKNDDSRASAEAQLNAQIDAVKGFKGKKLFIPGNHDWYSDGLDGLKRQEKYIEDALGKNTFQPENGCPIEKIDISDDIVLIVLDSEWYLTNWDNHPKMNDECEIKTRTKFFDEFESDIKKARGKTTIVAIHHPIFSNGPHGGQYSFGSHMSPLPILGTLKNMIRRTGGVVTVDMQNKFYNEFRERIITISQENDKTIFVSGHEHTLQYLVQDNLPQIVSGSGSKTSATRNVGPGKFSYGENGFARLDVFEDGSSHVRFYTANSKDVVYETTVLEADENYRLPQFEPINATEIASVYTQEEVTKGGLYRFFWGERYRKYFGTAVEAPTVRIDTLFGGLKPVRKGGGHQSKSLRLEDNQGRQYVMRALRKNALQYLQAVAFKDQFIEGQFEETYTQDLLLDVFTGSHPYAPFTIATLADAVDVYHTNPLLYYVPKQKALGQFNEDFGDELYMIEEHTSEGHGDKANFGYSNDIISTDDLFKKLNKDEEFVLDEASYIRARLFDMLIGDWDRHEDQWRWAKFKENGQTIYRPVPRDRDQAFSIMSDGALLSFLTGILPNLRLLRSYDAELKSTKWFNLEPYPLDMALINNSGKDVWDQQVQRIVNGLTDDVIEEAFLFVPEEVRDSSIDIIKQKLKGRRANLQDISNRYFDHINKFGIIKGTNKDDWFDIERLPSGGTKVTAYRIKDGEKADIFHQRTYTRDVTKEIWVYGLDDDDVFVVSGEGDSMIRIRLIGGQNKDVYDVRNGTRVRIYDYKSKESEFLTNKGKRKLTDDYDTNIYDYKKLKYSSNQLLPVIGANPDDGLAIGFSNTYTRYGFDRNPFSAQHTVAAGYYFATQGFNFEYTGEIANVIGKLNLGLNAKFTSPNYATNFFGIGNETANPEADEDDGLDVDRDYNRVKLREASFSPSLIWRGRMGAMFKFSLSYESFEVERTEGRFINTIIGDNVSFSDDFYGADAVYTYSNVDNKSFPTLGMSFGIHAGYRNNTETNDGFGYINPELAFDYKLIPSGQLVLASKVKGQINIGDDFRFYQGANLGQNEGLRGFRRERFIGNTAFAQTTDLRLNLRKIKTGLLPLNIGFFGGFDYGRVWADGEDSSIWHTSFGGGIFAEAAEMLSFNLSAFNSDDGLLLAFKLGFGF</sequence>
<dbReference type="InterPro" id="IPR029052">
    <property type="entry name" value="Metallo-depent_PP-like"/>
</dbReference>
<evidence type="ECO:0000313" key="5">
    <source>
        <dbReference type="EMBL" id="MBO3115672.1"/>
    </source>
</evidence>
<gene>
    <name evidence="5" type="ORF">J4050_02880</name>
</gene>
<feature type="domain" description="Calcineurin-like phosphoesterase" evidence="4">
    <location>
        <begin position="44"/>
        <end position="296"/>
    </location>
</feature>
<keyword evidence="1 3" id="KW-0732">Signal</keyword>
<protein>
    <submittedName>
        <fullName evidence="5">Metallophosphoesterase</fullName>
    </submittedName>
</protein>
<dbReference type="RefSeq" id="WP_208152449.1">
    <property type="nucleotide sequence ID" value="NZ_JAGEVF010000002.1"/>
</dbReference>
<dbReference type="SUPFAM" id="SSF56300">
    <property type="entry name" value="Metallo-dependent phosphatases"/>
    <property type="match status" value="1"/>
</dbReference>
<evidence type="ECO:0000313" key="6">
    <source>
        <dbReference type="Proteomes" id="UP000676776"/>
    </source>
</evidence>
<dbReference type="InterPro" id="IPR051558">
    <property type="entry name" value="Metallophosphoesterase_PAP"/>
</dbReference>
<reference evidence="5 6" key="1">
    <citation type="submission" date="2021-03" db="EMBL/GenBank/DDBJ databases">
        <title>Winogradskyella sp. nov., isolated from costal sediment.</title>
        <authorList>
            <person name="Gao C."/>
        </authorList>
    </citation>
    <scope>NUCLEOTIDE SEQUENCE [LARGE SCALE GENOMIC DNA]</scope>
    <source>
        <strain evidence="5 6">DF17</strain>
    </source>
</reference>
<proteinExistence type="predicted"/>
<accession>A0ABS3SYW0</accession>
<feature type="signal peptide" evidence="3">
    <location>
        <begin position="1"/>
        <end position="21"/>
    </location>
</feature>
<evidence type="ECO:0000256" key="3">
    <source>
        <dbReference type="SAM" id="SignalP"/>
    </source>
</evidence>